<dbReference type="InParanoid" id="A0A6C2YM04"/>
<dbReference type="Proteomes" id="UP000464378">
    <property type="component" value="Chromosome"/>
</dbReference>
<dbReference type="EMBL" id="LR586016">
    <property type="protein sequence ID" value="VIP01952.1"/>
    <property type="molecule type" value="Genomic_DNA"/>
</dbReference>
<protein>
    <submittedName>
        <fullName evidence="1">Uncharacterized protein</fullName>
    </submittedName>
</protein>
<evidence type="ECO:0000313" key="1">
    <source>
        <dbReference type="EMBL" id="VIP01952.1"/>
    </source>
</evidence>
<gene>
    <name evidence="1" type="ORF">GMBLW1_20080</name>
</gene>
<reference evidence="1" key="1">
    <citation type="submission" date="2019-04" db="EMBL/GenBank/DDBJ databases">
        <authorList>
            <consortium name="Science for Life Laboratories"/>
        </authorList>
    </citation>
    <scope>NUCLEOTIDE SEQUENCE</scope>
    <source>
        <strain evidence="1">MBLW1</strain>
    </source>
</reference>
<sequence length="205" mass="21575">MKSLSPWLGVVFGLGMGLGLAAWHSYSTPKLIAANNDRYGDYVLVTGAASINPVEPMDAIWMLDYRSAKLLASIVDKNTGKVVGWAEADLMAEFGLAPRDQVHFLMTTGNIALGQSALYIAEVTTGKFGVYTLGANPNGQGLLIRRHDLSSFRAKAIRPGAGIPQPQINVPPANPALPNGAPNPVGAPVPVIPVQPKAIPGPMTK</sequence>
<proteinExistence type="predicted"/>
<evidence type="ECO:0000313" key="2">
    <source>
        <dbReference type="Proteomes" id="UP000464378"/>
    </source>
</evidence>
<keyword evidence="2" id="KW-1185">Reference proteome</keyword>
<organism evidence="1">
    <name type="scientific">Tuwongella immobilis</name>
    <dbReference type="NCBI Taxonomy" id="692036"/>
    <lineage>
        <taxon>Bacteria</taxon>
        <taxon>Pseudomonadati</taxon>
        <taxon>Planctomycetota</taxon>
        <taxon>Planctomycetia</taxon>
        <taxon>Gemmatales</taxon>
        <taxon>Gemmataceae</taxon>
        <taxon>Tuwongella</taxon>
    </lineage>
</organism>
<name>A0A6C2YM04_9BACT</name>
<dbReference type="KEGG" id="tim:GMBLW1_20080"/>
<dbReference type="EMBL" id="LR593887">
    <property type="protein sequence ID" value="VTR99943.1"/>
    <property type="molecule type" value="Genomic_DNA"/>
</dbReference>
<dbReference type="RefSeq" id="WP_162657182.1">
    <property type="nucleotide sequence ID" value="NZ_LR593887.1"/>
</dbReference>
<accession>A0A6C2YM04</accession>
<dbReference type="AlphaFoldDB" id="A0A6C2YM04"/>